<evidence type="ECO:0000256" key="1">
    <source>
        <dbReference type="SAM" id="MobiDB-lite"/>
    </source>
</evidence>
<feature type="compositionally biased region" description="Basic and acidic residues" evidence="1">
    <location>
        <begin position="185"/>
        <end position="208"/>
    </location>
</feature>
<feature type="compositionally biased region" description="Polar residues" evidence="1">
    <location>
        <begin position="228"/>
        <end position="267"/>
    </location>
</feature>
<keyword evidence="3" id="KW-1185">Reference proteome</keyword>
<organism evidence="2 3">
    <name type="scientific">Phaeomoniella chlamydospora</name>
    <name type="common">Phaeoacremonium chlamydosporum</name>
    <dbReference type="NCBI Taxonomy" id="158046"/>
    <lineage>
        <taxon>Eukaryota</taxon>
        <taxon>Fungi</taxon>
        <taxon>Dikarya</taxon>
        <taxon>Ascomycota</taxon>
        <taxon>Pezizomycotina</taxon>
        <taxon>Eurotiomycetes</taxon>
        <taxon>Chaetothyriomycetidae</taxon>
        <taxon>Phaeomoniellales</taxon>
        <taxon>Phaeomoniellaceae</taxon>
        <taxon>Phaeomoniella</taxon>
    </lineage>
</organism>
<feature type="region of interest" description="Disordered" evidence="1">
    <location>
        <begin position="519"/>
        <end position="774"/>
    </location>
</feature>
<dbReference type="AlphaFoldDB" id="A0A0G2EIN6"/>
<reference evidence="2 3" key="2">
    <citation type="submission" date="2015-05" db="EMBL/GenBank/DDBJ databases">
        <authorList>
            <person name="Morales-Cruz A."/>
            <person name="Amrine K.C."/>
            <person name="Cantu D."/>
        </authorList>
    </citation>
    <scope>NUCLEOTIDE SEQUENCE [LARGE SCALE GENOMIC DNA]</scope>
    <source>
        <strain evidence="2">UCRPC4</strain>
    </source>
</reference>
<feature type="region of interest" description="Disordered" evidence="1">
    <location>
        <begin position="174"/>
        <end position="306"/>
    </location>
</feature>
<dbReference type="EMBL" id="LCWF01000074">
    <property type="protein sequence ID" value="KKY22712.1"/>
    <property type="molecule type" value="Genomic_DNA"/>
</dbReference>
<accession>A0A0G2EIN6</accession>
<feature type="region of interest" description="Disordered" evidence="1">
    <location>
        <begin position="440"/>
        <end position="498"/>
    </location>
</feature>
<evidence type="ECO:0000313" key="3">
    <source>
        <dbReference type="Proteomes" id="UP000053317"/>
    </source>
</evidence>
<proteinExistence type="predicted"/>
<feature type="compositionally biased region" description="Low complexity" evidence="1">
    <location>
        <begin position="676"/>
        <end position="711"/>
    </location>
</feature>
<reference evidence="2 3" key="1">
    <citation type="submission" date="2015-05" db="EMBL/GenBank/DDBJ databases">
        <title>Distinctive expansion of gene families associated with plant cell wall degradation and secondary metabolism in the genomes of grapevine trunk pathogens.</title>
        <authorList>
            <person name="Lawrence D.P."/>
            <person name="Travadon R."/>
            <person name="Rolshausen P.E."/>
            <person name="Baumgartner K."/>
        </authorList>
    </citation>
    <scope>NUCLEOTIDE SEQUENCE [LARGE SCALE GENOMIC DNA]</scope>
    <source>
        <strain evidence="2">UCRPC4</strain>
    </source>
</reference>
<feature type="compositionally biased region" description="Polar residues" evidence="1">
    <location>
        <begin position="482"/>
        <end position="493"/>
    </location>
</feature>
<gene>
    <name evidence="2" type="ORF">UCRPC4_g03215</name>
</gene>
<feature type="compositionally biased region" description="Low complexity" evidence="1">
    <location>
        <begin position="738"/>
        <end position="762"/>
    </location>
</feature>
<feature type="compositionally biased region" description="Basic and acidic residues" evidence="1">
    <location>
        <begin position="287"/>
        <end position="298"/>
    </location>
</feature>
<dbReference type="Proteomes" id="UP000053317">
    <property type="component" value="Unassembled WGS sequence"/>
</dbReference>
<sequence length="774" mass="83487">MAHLERSPVKALSQNYIDENVHYSFTPRPTTKVKAHHAWERKPAVPFAARSENQKIWKRYEMPGEEPIKPEIRRSKDAASKRSIKKIKLSGRDQPEGLTTKWDDGVEGGRIHKMVSRASPRPISLEQTFCVYPESLATASIGSQLIDESACEPEEAVLVNSDYQDDDDIEEENKLGDASANEDIDASRHGKEPEIFIELQHDEDHSSGEDGSASAPVLAGDGIASGATHENASNNSNRPADSAKISVQQAGESQTDADTQIVQTAESQMLAETEGRAQSADDVNTADGKDEGYQRQEEGAEEMSDASFLEDSFQVANQEEHPPQAITDFESEKTTLDGSQNSPADVASTVEGRVEDLSTAMAVEIAESMDAAPSPSAGRAIKKAILDPTDDDTALLQSFISRAKARKAAATIAALNVEENTGALSEVEIAHAASGLSDQIILSPSPKNKRKPSATSSEDVLIPESPVRRSKRNASACLPKNTEPSTSNRTPNQIPVLRRPNGTEFVFLTRTEAQEIALATRNNTRKNKGQAKEPKARLQEISSSTETDEVEQMESKSTSPVKRRKKAKTVVEGAGKEMKQVSWDEQLAYFEDDEEIQRELAPQNSVEPTRTTVKEDKKSSSSKGTKSSSSSTKNKSSSTKRAKRLTNGTPISRKILADPFDTIFEQQSSSKTTNRAPPTTAASLSSSNGGTTAPGSTKKPSSSSTITGISSFGSRLPTSSSSKSSASKRTTKPETRTSTRTSSRVAKPTPTSTSTTGTETGTIEVGSRTRSGRI</sequence>
<feature type="compositionally biased region" description="Polar residues" evidence="1">
    <location>
        <begin position="602"/>
        <end position="611"/>
    </location>
</feature>
<name>A0A0G2EIN6_PHACM</name>
<protein>
    <submittedName>
        <fullName evidence="2">Putative c-14 sterol reductase</fullName>
    </submittedName>
</protein>
<evidence type="ECO:0000313" key="2">
    <source>
        <dbReference type="EMBL" id="KKY22712.1"/>
    </source>
</evidence>
<feature type="compositionally biased region" description="Low complexity" evidence="1">
    <location>
        <begin position="621"/>
        <end position="637"/>
    </location>
</feature>
<feature type="compositionally biased region" description="Low complexity" evidence="1">
    <location>
        <begin position="718"/>
        <end position="728"/>
    </location>
</feature>
<comment type="caution">
    <text evidence="2">The sequence shown here is derived from an EMBL/GenBank/DDBJ whole genome shotgun (WGS) entry which is preliminary data.</text>
</comment>
<feature type="compositionally biased region" description="Polar residues" evidence="1">
    <location>
        <begin position="664"/>
        <end position="675"/>
    </location>
</feature>
<dbReference type="OrthoDB" id="4207369at2759"/>